<evidence type="ECO:0000256" key="3">
    <source>
        <dbReference type="ARBA" id="ARBA00023134"/>
    </source>
</evidence>
<dbReference type="Proteomes" id="UP000000437">
    <property type="component" value="Chromosome 3"/>
</dbReference>
<name>A0A8M6YXI7_DANRE</name>
<dbReference type="InterPro" id="IPR045058">
    <property type="entry name" value="GIMA/IAN/Toc"/>
</dbReference>
<dbReference type="PANTHER" id="PTHR10903">
    <property type="entry name" value="GTPASE, IMAP FAMILY MEMBER-RELATED"/>
    <property type="match status" value="1"/>
</dbReference>
<dbReference type="InterPro" id="IPR027417">
    <property type="entry name" value="P-loop_NTPase"/>
</dbReference>
<gene>
    <name evidence="5" type="primary">LOC108179113</name>
</gene>
<dbReference type="Gene3D" id="3.40.50.300">
    <property type="entry name" value="P-loop containing nucleotide triphosphate hydrolases"/>
    <property type="match status" value="1"/>
</dbReference>
<evidence type="ECO:0000256" key="2">
    <source>
        <dbReference type="ARBA" id="ARBA00022741"/>
    </source>
</evidence>
<comment type="similarity">
    <text evidence="1">Belongs to the TRAFAC class TrmE-Era-EngA-EngB-Septin-like GTPase superfamily. AIG1/Toc34/Toc159-like paraseptin GTPase family. IAN subfamily.</text>
</comment>
<dbReference type="GO" id="GO:0005525">
    <property type="term" value="F:GTP binding"/>
    <property type="evidence" value="ECO:0007669"/>
    <property type="project" value="UniProtKB-KW"/>
</dbReference>
<dbReference type="GeneID" id="108179113"/>
<evidence type="ECO:0000256" key="1">
    <source>
        <dbReference type="ARBA" id="ARBA00008535"/>
    </source>
</evidence>
<reference evidence="5" key="1">
    <citation type="submission" date="2025-08" db="UniProtKB">
        <authorList>
            <consortium name="RefSeq"/>
        </authorList>
    </citation>
    <scope>IDENTIFICATION</scope>
    <source>
        <strain evidence="5">Tuebingen</strain>
        <tissue evidence="5">Fibroblasts and whole tissue</tissue>
    </source>
</reference>
<dbReference type="PROSITE" id="PS51720">
    <property type="entry name" value="G_AIG1"/>
    <property type="match status" value="1"/>
</dbReference>
<sequence>MAKCSLSSAHSVSEELRIVLLGSDAAVKASCGNTIFGRQVFSESPPSPHLFERHDGMVLKRRLVIINTPDLFSPAVSPEEQDLKKFFHLSCPEPHALLLVLKPGTITKKDRDTLQLITTVFGTGAFEYVIVVFMLEAQMEYVSITDTDSRSEKPLLQISKGPHHNLQRNGDQSQVQNLLEIIEEMVEENRGHDLKMDPKPGLTKTEIICQTMVKRHKSLKRGACSMIHKPITLKSQPKSENPRKLVRSKSSVGTEKSLECVRIVLVGKTSGKECNWEHHPGTQCI</sequence>
<dbReference type="OrthoDB" id="8954335at2759"/>
<dbReference type="PANTHER" id="PTHR10903:SF62">
    <property type="entry name" value="GTPASE IMAP FAMILY MEMBER 4-LIKE-RELATED"/>
    <property type="match status" value="1"/>
</dbReference>
<dbReference type="AlphaFoldDB" id="A0A8M6YXI7"/>
<keyword evidence="2" id="KW-0547">Nucleotide-binding</keyword>
<dbReference type="RefSeq" id="XP_017210089.2">
    <property type="nucleotide sequence ID" value="XM_017354600.2"/>
</dbReference>
<evidence type="ECO:0000313" key="5">
    <source>
        <dbReference type="RefSeq" id="XP_017210089.2"/>
    </source>
</evidence>
<proteinExistence type="inferred from homology"/>
<protein>
    <submittedName>
        <fullName evidence="5">GTPase IMAP family member 6-like</fullName>
    </submittedName>
</protein>
<evidence type="ECO:0000313" key="4">
    <source>
        <dbReference type="Proteomes" id="UP000000437"/>
    </source>
</evidence>
<dbReference type="KEGG" id="dre:108179113"/>
<keyword evidence="3" id="KW-0342">GTP-binding</keyword>
<accession>A0A8M6YXI7</accession>
<dbReference type="InterPro" id="IPR006703">
    <property type="entry name" value="G_AIG1"/>
</dbReference>
<dbReference type="Pfam" id="PF04548">
    <property type="entry name" value="AIG1"/>
    <property type="match status" value="1"/>
</dbReference>
<organism evidence="4 5">
    <name type="scientific">Danio rerio</name>
    <name type="common">Zebrafish</name>
    <name type="synonym">Brachydanio rerio</name>
    <dbReference type="NCBI Taxonomy" id="7955"/>
    <lineage>
        <taxon>Eukaryota</taxon>
        <taxon>Metazoa</taxon>
        <taxon>Chordata</taxon>
        <taxon>Craniata</taxon>
        <taxon>Vertebrata</taxon>
        <taxon>Euteleostomi</taxon>
        <taxon>Actinopterygii</taxon>
        <taxon>Neopterygii</taxon>
        <taxon>Teleostei</taxon>
        <taxon>Ostariophysi</taxon>
        <taxon>Cypriniformes</taxon>
        <taxon>Danionidae</taxon>
        <taxon>Danioninae</taxon>
        <taxon>Danio</taxon>
    </lineage>
</organism>
<keyword evidence="4" id="KW-1185">Reference proteome</keyword>
<dbReference type="SUPFAM" id="SSF52540">
    <property type="entry name" value="P-loop containing nucleoside triphosphate hydrolases"/>
    <property type="match status" value="1"/>
</dbReference>